<organism evidence="6 7">
    <name type="scientific">Denitrobaculum tricleocarpae</name>
    <dbReference type="NCBI Taxonomy" id="2591009"/>
    <lineage>
        <taxon>Bacteria</taxon>
        <taxon>Pseudomonadati</taxon>
        <taxon>Pseudomonadota</taxon>
        <taxon>Alphaproteobacteria</taxon>
        <taxon>Rhodospirillales</taxon>
        <taxon>Rhodospirillaceae</taxon>
        <taxon>Denitrobaculum</taxon>
    </lineage>
</organism>
<evidence type="ECO:0000256" key="1">
    <source>
        <dbReference type="ARBA" id="ARBA00023015"/>
    </source>
</evidence>
<dbReference type="InterPro" id="IPR005471">
    <property type="entry name" value="Tscrpt_reg_IclR_N"/>
</dbReference>
<dbReference type="AlphaFoldDB" id="A0A545T7X0"/>
<dbReference type="InterPro" id="IPR029016">
    <property type="entry name" value="GAF-like_dom_sf"/>
</dbReference>
<accession>A0A545T7X0</accession>
<name>A0A545T7X0_9PROT</name>
<dbReference type="PANTHER" id="PTHR30136">
    <property type="entry name" value="HELIX-TURN-HELIX TRANSCRIPTIONAL REGULATOR, ICLR FAMILY"/>
    <property type="match status" value="1"/>
</dbReference>
<dbReference type="InterPro" id="IPR050707">
    <property type="entry name" value="HTH_MetabolicPath_Reg"/>
</dbReference>
<dbReference type="InterPro" id="IPR014757">
    <property type="entry name" value="Tscrpt_reg_IclR_C"/>
</dbReference>
<reference evidence="6 7" key="1">
    <citation type="submission" date="2019-06" db="EMBL/GenBank/DDBJ databases">
        <title>Whole genome sequence for Rhodospirillaceae sp. R148.</title>
        <authorList>
            <person name="Wang G."/>
        </authorList>
    </citation>
    <scope>NUCLEOTIDE SEQUENCE [LARGE SCALE GENOMIC DNA]</scope>
    <source>
        <strain evidence="6 7">R148</strain>
    </source>
</reference>
<evidence type="ECO:0000259" key="5">
    <source>
        <dbReference type="PROSITE" id="PS51078"/>
    </source>
</evidence>
<evidence type="ECO:0000313" key="7">
    <source>
        <dbReference type="Proteomes" id="UP000315252"/>
    </source>
</evidence>
<keyword evidence="2" id="KW-0238">DNA-binding</keyword>
<dbReference type="PROSITE" id="PS51077">
    <property type="entry name" value="HTH_ICLR"/>
    <property type="match status" value="1"/>
</dbReference>
<dbReference type="Gene3D" id="3.30.450.40">
    <property type="match status" value="1"/>
</dbReference>
<protein>
    <submittedName>
        <fullName evidence="6">IclR family transcriptional regulator</fullName>
    </submittedName>
</protein>
<proteinExistence type="predicted"/>
<sequence>MTKLQQSSIVHKCAQILDVLAHARRPLAYMEIVEKTGFVKSSAHRILAVMEGEGLVEKDASLKAYRLGPKLSYWAQTAWRKTDLQDVAGAELEAFCEKNGYNVALSIRDDDKVLYLRTLDSVPVRYASRAGERAPLHCTAAGKVFLAHMSESQQDRLMGELKFERLTENTIVSAEVLKRELKLTRLRGYGTADREESLQVAGVAAPILDTDRAVMAAVSIWCPVAQAGIGELQLMAPELLEMTKRISAQMGHHIGA</sequence>
<dbReference type="SMART" id="SM00346">
    <property type="entry name" value="HTH_ICLR"/>
    <property type="match status" value="1"/>
</dbReference>
<dbReference type="SUPFAM" id="SSF55781">
    <property type="entry name" value="GAF domain-like"/>
    <property type="match status" value="1"/>
</dbReference>
<dbReference type="InterPro" id="IPR036388">
    <property type="entry name" value="WH-like_DNA-bd_sf"/>
</dbReference>
<dbReference type="Proteomes" id="UP000315252">
    <property type="component" value="Unassembled WGS sequence"/>
</dbReference>
<dbReference type="Pfam" id="PF01614">
    <property type="entry name" value="IclR_C"/>
    <property type="match status" value="1"/>
</dbReference>
<evidence type="ECO:0000256" key="3">
    <source>
        <dbReference type="ARBA" id="ARBA00023163"/>
    </source>
</evidence>
<dbReference type="GO" id="GO:0003677">
    <property type="term" value="F:DNA binding"/>
    <property type="evidence" value="ECO:0007669"/>
    <property type="project" value="UniProtKB-KW"/>
</dbReference>
<evidence type="ECO:0000256" key="2">
    <source>
        <dbReference type="ARBA" id="ARBA00023125"/>
    </source>
</evidence>
<keyword evidence="7" id="KW-1185">Reference proteome</keyword>
<dbReference type="OrthoDB" id="9807558at2"/>
<comment type="caution">
    <text evidence="6">The sequence shown here is derived from an EMBL/GenBank/DDBJ whole genome shotgun (WGS) entry which is preliminary data.</text>
</comment>
<keyword evidence="1" id="KW-0805">Transcription regulation</keyword>
<dbReference type="GO" id="GO:0003700">
    <property type="term" value="F:DNA-binding transcription factor activity"/>
    <property type="evidence" value="ECO:0007669"/>
    <property type="project" value="TreeGrafter"/>
</dbReference>
<gene>
    <name evidence="6" type="ORF">FKG95_25200</name>
</gene>
<dbReference type="PROSITE" id="PS51078">
    <property type="entry name" value="ICLR_ED"/>
    <property type="match status" value="1"/>
</dbReference>
<keyword evidence="3" id="KW-0804">Transcription</keyword>
<dbReference type="Pfam" id="PF09339">
    <property type="entry name" value="HTH_IclR"/>
    <property type="match status" value="1"/>
</dbReference>
<dbReference type="EMBL" id="VHSH01000011">
    <property type="protein sequence ID" value="TQV73319.1"/>
    <property type="molecule type" value="Genomic_DNA"/>
</dbReference>
<dbReference type="GO" id="GO:0045892">
    <property type="term" value="P:negative regulation of DNA-templated transcription"/>
    <property type="evidence" value="ECO:0007669"/>
    <property type="project" value="TreeGrafter"/>
</dbReference>
<evidence type="ECO:0000259" key="4">
    <source>
        <dbReference type="PROSITE" id="PS51077"/>
    </source>
</evidence>
<evidence type="ECO:0000313" key="6">
    <source>
        <dbReference type="EMBL" id="TQV73319.1"/>
    </source>
</evidence>
<dbReference type="PANTHER" id="PTHR30136:SF24">
    <property type="entry name" value="HTH-TYPE TRANSCRIPTIONAL REPRESSOR ALLR"/>
    <property type="match status" value="1"/>
</dbReference>
<feature type="domain" description="HTH iclR-type" evidence="4">
    <location>
        <begin position="7"/>
        <end position="69"/>
    </location>
</feature>
<feature type="domain" description="IclR-ED" evidence="5">
    <location>
        <begin position="70"/>
        <end position="252"/>
    </location>
</feature>
<dbReference type="SUPFAM" id="SSF46785">
    <property type="entry name" value="Winged helix' DNA-binding domain"/>
    <property type="match status" value="1"/>
</dbReference>
<dbReference type="Gene3D" id="1.10.10.10">
    <property type="entry name" value="Winged helix-like DNA-binding domain superfamily/Winged helix DNA-binding domain"/>
    <property type="match status" value="1"/>
</dbReference>
<dbReference type="RefSeq" id="WP_142899219.1">
    <property type="nucleotide sequence ID" value="NZ_ML660062.1"/>
</dbReference>
<dbReference type="InterPro" id="IPR036390">
    <property type="entry name" value="WH_DNA-bd_sf"/>
</dbReference>